<dbReference type="EMBL" id="QSKV01000010">
    <property type="protein sequence ID" value="RHE90439.1"/>
    <property type="molecule type" value="Genomic_DNA"/>
</dbReference>
<evidence type="ECO:0000256" key="1">
    <source>
        <dbReference type="ARBA" id="ARBA00001966"/>
    </source>
</evidence>
<name>A0A414L6Q5_9BACE</name>
<evidence type="ECO:0000256" key="5">
    <source>
        <dbReference type="ARBA" id="ARBA00023014"/>
    </source>
</evidence>
<dbReference type="AlphaFoldDB" id="A0A414L6Q5"/>
<dbReference type="SUPFAM" id="SSF102114">
    <property type="entry name" value="Radical SAM enzymes"/>
    <property type="match status" value="1"/>
</dbReference>
<keyword evidence="3" id="KW-0479">Metal-binding</keyword>
<dbReference type="RefSeq" id="WP_118222763.1">
    <property type="nucleotide sequence ID" value="NZ_JADNIJ010000010.1"/>
</dbReference>
<evidence type="ECO:0000256" key="3">
    <source>
        <dbReference type="ARBA" id="ARBA00022723"/>
    </source>
</evidence>
<dbReference type="InterPro" id="IPR013785">
    <property type="entry name" value="Aldolase_TIM"/>
</dbReference>
<accession>A0A414L6Q5</accession>
<dbReference type="Gene3D" id="3.20.20.70">
    <property type="entry name" value="Aldolase class I"/>
    <property type="match status" value="1"/>
</dbReference>
<dbReference type="NCBIfam" id="TIGR04148">
    <property type="entry name" value="GG_samocin_CFB"/>
    <property type="match status" value="1"/>
</dbReference>
<gene>
    <name evidence="7" type="ORF">DW712_15535</name>
</gene>
<proteinExistence type="predicted"/>
<evidence type="ECO:0000256" key="2">
    <source>
        <dbReference type="ARBA" id="ARBA00022691"/>
    </source>
</evidence>
<keyword evidence="2" id="KW-0949">S-adenosyl-L-methionine</keyword>
<keyword evidence="4" id="KW-0408">Iron</keyword>
<dbReference type="CDD" id="cd01335">
    <property type="entry name" value="Radical_SAM"/>
    <property type="match status" value="1"/>
</dbReference>
<dbReference type="SFLD" id="SFLDG01384">
    <property type="entry name" value="thioether_bond_formation_requi"/>
    <property type="match status" value="1"/>
</dbReference>
<evidence type="ECO:0000256" key="4">
    <source>
        <dbReference type="ARBA" id="ARBA00023004"/>
    </source>
</evidence>
<comment type="caution">
    <text evidence="7">The sequence shown here is derived from an EMBL/GenBank/DDBJ whole genome shotgun (WGS) entry which is preliminary data.</text>
</comment>
<organism evidence="7 8">
    <name type="scientific">Bacteroides intestinalis</name>
    <dbReference type="NCBI Taxonomy" id="329854"/>
    <lineage>
        <taxon>Bacteria</taxon>
        <taxon>Pseudomonadati</taxon>
        <taxon>Bacteroidota</taxon>
        <taxon>Bacteroidia</taxon>
        <taxon>Bacteroidales</taxon>
        <taxon>Bacteroidaceae</taxon>
        <taxon>Bacteroides</taxon>
    </lineage>
</organism>
<dbReference type="Pfam" id="PF04055">
    <property type="entry name" value="Radical_SAM"/>
    <property type="match status" value="1"/>
</dbReference>
<keyword evidence="5" id="KW-0411">Iron-sulfur</keyword>
<dbReference type="Proteomes" id="UP000285650">
    <property type="component" value="Unassembled WGS sequence"/>
</dbReference>
<evidence type="ECO:0000313" key="7">
    <source>
        <dbReference type="EMBL" id="RHE90439.1"/>
    </source>
</evidence>
<dbReference type="SFLD" id="SFLDG01386">
    <property type="entry name" value="main_SPASM_domain-containing"/>
    <property type="match status" value="1"/>
</dbReference>
<reference evidence="7 8" key="1">
    <citation type="submission" date="2018-08" db="EMBL/GenBank/DDBJ databases">
        <title>A genome reference for cultivated species of the human gut microbiota.</title>
        <authorList>
            <person name="Zou Y."/>
            <person name="Xue W."/>
            <person name="Luo G."/>
        </authorList>
    </citation>
    <scope>NUCLEOTIDE SEQUENCE [LARGE SCALE GENOMIC DNA]</scope>
    <source>
        <strain evidence="7 8">AM27-17</strain>
    </source>
</reference>
<dbReference type="SFLD" id="SFLDS00029">
    <property type="entry name" value="Radical_SAM"/>
    <property type="match status" value="1"/>
</dbReference>
<dbReference type="GO" id="GO:0051536">
    <property type="term" value="F:iron-sulfur cluster binding"/>
    <property type="evidence" value="ECO:0007669"/>
    <property type="project" value="UniProtKB-KW"/>
</dbReference>
<dbReference type="PANTHER" id="PTHR43273">
    <property type="entry name" value="ANAEROBIC SULFATASE-MATURATING ENZYME HOMOLOG ASLB-RELATED"/>
    <property type="match status" value="1"/>
</dbReference>
<dbReference type="PANTHER" id="PTHR43273:SF8">
    <property type="entry name" value="RADICAL SAM DOMAIN PROTEIN"/>
    <property type="match status" value="1"/>
</dbReference>
<dbReference type="InterPro" id="IPR026407">
    <property type="entry name" value="SAM_GG-Bacter"/>
</dbReference>
<protein>
    <submittedName>
        <fullName evidence="7">Radical SAM peptide maturase</fullName>
    </submittedName>
</protein>
<dbReference type="InterPro" id="IPR023867">
    <property type="entry name" value="Sulphatase_maturase_rSAM"/>
</dbReference>
<evidence type="ECO:0000313" key="8">
    <source>
        <dbReference type="Proteomes" id="UP000285650"/>
    </source>
</evidence>
<evidence type="ECO:0000259" key="6">
    <source>
        <dbReference type="Pfam" id="PF04055"/>
    </source>
</evidence>
<dbReference type="GO" id="GO:0046872">
    <property type="term" value="F:metal ion binding"/>
    <property type="evidence" value="ECO:0007669"/>
    <property type="project" value="UniProtKB-KW"/>
</dbReference>
<dbReference type="InterPro" id="IPR058240">
    <property type="entry name" value="rSAM_sf"/>
</dbReference>
<dbReference type="GO" id="GO:0016491">
    <property type="term" value="F:oxidoreductase activity"/>
    <property type="evidence" value="ECO:0007669"/>
    <property type="project" value="InterPro"/>
</dbReference>
<sequence>MKEEKANDKFQLVDANQIEYNLIHLKQLVFEVTDACNLKCKYCGYADFYQGYDERINKMLPFKKAQLIIDYLHDLWRKNYVKGTSFPISISFYGGEPLLNVPLIKQIISYLESLDFVGKKFFYNMTTNAMLLDKYMDFIVEKEIRLLISLDGDEEGQSYRIDHVGRNSFSRVIHNIKLLQEKYPDYFDKLVQFNAVLHNRNSVEATYRFIKDNFNKSPRIAPLNNSGIKDDKKKEFINTYKNVSESLKQAHNCEALEAEMFISAPDIHQLANYIFFETNNVYNTYNELFLDKSKLTVFPTGTCTPFSKKMFITVNGKIIPCERIDHDFAVGFIHDEYVDLNYEYVADRHNHFIQKYNKQCSVCALYKNCMQCVYQIDDIRTDGTKCLSFCPMKSWNHNATKQLTYLRKHPEAYQRILNEVSIRS</sequence>
<feature type="domain" description="Radical SAM core" evidence="6">
    <location>
        <begin position="31"/>
        <end position="206"/>
    </location>
</feature>
<comment type="cofactor">
    <cofactor evidence="1">
        <name>[4Fe-4S] cluster</name>
        <dbReference type="ChEBI" id="CHEBI:49883"/>
    </cofactor>
</comment>
<dbReference type="InterPro" id="IPR007197">
    <property type="entry name" value="rSAM"/>
</dbReference>
<dbReference type="SFLD" id="SFLDG01067">
    <property type="entry name" value="SPASM/twitch_domain_containing"/>
    <property type="match status" value="1"/>
</dbReference>